<dbReference type="SUPFAM" id="SSF56519">
    <property type="entry name" value="Penicillin binding protein dimerisation domain"/>
    <property type="match status" value="1"/>
</dbReference>
<feature type="binding site" evidence="14">
    <location>
        <position position="365"/>
    </location>
    <ligand>
        <name>Zn(2+)</name>
        <dbReference type="ChEBI" id="CHEBI:29105"/>
    </ligand>
</feature>
<dbReference type="GO" id="GO:0009002">
    <property type="term" value="F:serine-type D-Ala-D-Ala carboxypeptidase activity"/>
    <property type="evidence" value="ECO:0007669"/>
    <property type="project" value="UniProtKB-UniRule"/>
</dbReference>
<dbReference type="PATRIC" id="fig|1590043.3.peg.925"/>
<keyword evidence="6 14" id="KW-0645">Protease</keyword>
<dbReference type="GO" id="GO:0009252">
    <property type="term" value="P:peptidoglycan biosynthetic process"/>
    <property type="evidence" value="ECO:0007669"/>
    <property type="project" value="UniProtKB-UniRule"/>
</dbReference>
<evidence type="ECO:0000256" key="1">
    <source>
        <dbReference type="ARBA" id="ARBA00004167"/>
    </source>
</evidence>
<keyword evidence="10 14" id="KW-0573">Peptidoglycan synthesis</keyword>
<comment type="catalytic activity">
    <reaction evidence="14">
        <text>Preferential cleavage: (Ac)2-L-Lys-D-Ala-|-D-Ala. Also transpeptidation of peptidyl-alanyl moieties that are N-acyl substituents of D-alanine.</text>
        <dbReference type="EC" id="3.4.16.4"/>
    </reaction>
</comment>
<keyword evidence="19" id="KW-1185">Reference proteome</keyword>
<keyword evidence="3 14" id="KW-1003">Cell membrane</keyword>
<dbReference type="GO" id="GO:0005886">
    <property type="term" value="C:plasma membrane"/>
    <property type="evidence" value="ECO:0007669"/>
    <property type="project" value="UniProtKB-SubCell"/>
</dbReference>
<protein>
    <recommendedName>
        <fullName evidence="14">Peptidoglycan D,D-transpeptidase MrdA</fullName>
        <ecNumber evidence="14">3.4.16.4</ecNumber>
    </recommendedName>
    <alternativeName>
        <fullName evidence="14">Penicillin-binding protein 2</fullName>
        <shortName evidence="14">PBP-2</shortName>
    </alternativeName>
</protein>
<evidence type="ECO:0000256" key="14">
    <source>
        <dbReference type="HAMAP-Rule" id="MF_02081"/>
    </source>
</evidence>
<dbReference type="Gene3D" id="3.30.1390.30">
    <property type="entry name" value="Penicillin-binding protein 2a, domain 3"/>
    <property type="match status" value="1"/>
</dbReference>
<comment type="function">
    <text evidence="14">Catalyzes cross-linking of the peptidoglycan cell wall.</text>
</comment>
<comment type="caution">
    <text evidence="17">The sequence shown here is derived from an EMBL/GenBank/DDBJ whole genome shotgun (WGS) entry which is preliminary data.</text>
</comment>
<dbReference type="InterPro" id="IPR017790">
    <property type="entry name" value="Penicillin-binding_protein_2"/>
</dbReference>
<dbReference type="STRING" id="295108.HT99x_00920"/>
<evidence type="ECO:0000256" key="9">
    <source>
        <dbReference type="ARBA" id="ARBA00022960"/>
    </source>
</evidence>
<keyword evidence="12 14" id="KW-0472">Membrane</keyword>
<evidence type="ECO:0000313" key="19">
    <source>
        <dbReference type="Proteomes" id="UP000051497"/>
    </source>
</evidence>
<dbReference type="Pfam" id="PF00905">
    <property type="entry name" value="Transpeptidase"/>
    <property type="match status" value="1"/>
</dbReference>
<dbReference type="RefSeq" id="WP_075065559.1">
    <property type="nucleotide sequence ID" value="NZ_LKAJ02000001.1"/>
</dbReference>
<evidence type="ECO:0000256" key="12">
    <source>
        <dbReference type="ARBA" id="ARBA00023136"/>
    </source>
</evidence>
<proteinExistence type="inferred from homology"/>
<keyword evidence="14" id="KW-0479">Metal-binding</keyword>
<name>A0A0Q9YYF2_9GAMM</name>
<dbReference type="GO" id="GO:0006508">
    <property type="term" value="P:proteolysis"/>
    <property type="evidence" value="ECO:0007669"/>
    <property type="project" value="UniProtKB-KW"/>
</dbReference>
<reference evidence="18" key="2">
    <citation type="journal article" date="2016" name="Genome Announc.">
        <title>Draft Genome Sequences of Two Novel Amoeba-Resistant Intranuclear Bacteria, 'Candidatus Berkiella cookevillensis' and 'Candidatus Berkiella aquae'.</title>
        <authorList>
            <person name="Mehari Y.T."/>
            <person name="Arivett B.A."/>
            <person name="Farone A.L."/>
            <person name="Gunderson J.H."/>
            <person name="Farone M.B."/>
        </authorList>
    </citation>
    <scope>NUCLEOTIDE SEQUENCE</scope>
    <source>
        <strain evidence="18">HT99</strain>
    </source>
</reference>
<dbReference type="PANTHER" id="PTHR30627:SF2">
    <property type="entry name" value="PEPTIDOGLYCAN D,D-TRANSPEPTIDASE MRDA"/>
    <property type="match status" value="1"/>
</dbReference>
<dbReference type="Gene3D" id="3.90.1310.10">
    <property type="entry name" value="Penicillin-binding protein 2a (Domain 2)"/>
    <property type="match status" value="1"/>
</dbReference>
<organism evidence="17">
    <name type="scientific">Candidatus Berkiella aquae</name>
    <dbReference type="NCBI Taxonomy" id="295108"/>
    <lineage>
        <taxon>Bacteria</taxon>
        <taxon>Pseudomonadati</taxon>
        <taxon>Pseudomonadota</taxon>
        <taxon>Gammaproteobacteria</taxon>
        <taxon>Candidatus Berkiellales</taxon>
        <taxon>Candidatus Berkiellaceae</taxon>
        <taxon>Candidatus Berkiella</taxon>
    </lineage>
</organism>
<evidence type="ECO:0000256" key="7">
    <source>
        <dbReference type="ARBA" id="ARBA00022692"/>
    </source>
</evidence>
<dbReference type="AlphaFoldDB" id="A0A0Q9YYF2"/>
<dbReference type="InterPro" id="IPR001460">
    <property type="entry name" value="PCN-bd_Tpept"/>
</dbReference>
<comment type="cofactor">
    <cofactor evidence="14">
        <name>Zn(2+)</name>
        <dbReference type="ChEBI" id="CHEBI:29105"/>
    </cofactor>
    <text evidence="14">Binds one Zn(2+) ion per subunit.</text>
</comment>
<evidence type="ECO:0000256" key="10">
    <source>
        <dbReference type="ARBA" id="ARBA00022984"/>
    </source>
</evidence>
<dbReference type="GO" id="GO:0071972">
    <property type="term" value="F:peptidoglycan L,D-transpeptidase activity"/>
    <property type="evidence" value="ECO:0007669"/>
    <property type="project" value="TreeGrafter"/>
</dbReference>
<evidence type="ECO:0000256" key="2">
    <source>
        <dbReference type="ARBA" id="ARBA00004236"/>
    </source>
</evidence>
<dbReference type="Gene3D" id="3.40.710.10">
    <property type="entry name" value="DD-peptidase/beta-lactamase superfamily"/>
    <property type="match status" value="1"/>
</dbReference>
<comment type="subcellular location">
    <subcellularLocation>
        <location evidence="14">Cell inner membrane</location>
        <topology evidence="14">Single-pass membrane protein</topology>
    </subcellularLocation>
    <subcellularLocation>
        <location evidence="2">Cell membrane</location>
    </subcellularLocation>
    <subcellularLocation>
        <location evidence="1">Membrane</location>
        <topology evidence="1">Single-pass membrane protein</topology>
    </subcellularLocation>
</comment>
<dbReference type="SUPFAM" id="SSF56601">
    <property type="entry name" value="beta-lactamase/transpeptidase-like"/>
    <property type="match status" value="1"/>
</dbReference>
<keyword evidence="13 14" id="KW-0961">Cell wall biogenesis/degradation</keyword>
<dbReference type="GO" id="GO:0008270">
    <property type="term" value="F:zinc ion binding"/>
    <property type="evidence" value="ECO:0007669"/>
    <property type="project" value="UniProtKB-UniRule"/>
</dbReference>
<evidence type="ECO:0000256" key="6">
    <source>
        <dbReference type="ARBA" id="ARBA00022670"/>
    </source>
</evidence>
<keyword evidence="9 14" id="KW-0133">Cell shape</keyword>
<evidence type="ECO:0000313" key="17">
    <source>
        <dbReference type="EMBL" id="KRG21729.1"/>
    </source>
</evidence>
<feature type="active site" description="Acyl-ester intermediate" evidence="14">
    <location>
        <position position="326"/>
    </location>
</feature>
<feature type="binding site" evidence="14">
    <location>
        <position position="384"/>
    </location>
    <ligand>
        <name>Zn(2+)</name>
        <dbReference type="ChEBI" id="CHEBI:29105"/>
    </ligand>
</feature>
<dbReference type="OrthoDB" id="9766847at2"/>
<feature type="domain" description="Penicillin-binding protein dimerisation" evidence="16">
    <location>
        <begin position="64"/>
        <end position="234"/>
    </location>
</feature>
<evidence type="ECO:0000256" key="5">
    <source>
        <dbReference type="ARBA" id="ARBA00022645"/>
    </source>
</evidence>
<evidence type="ECO:0000313" key="18">
    <source>
        <dbReference type="EMBL" id="MCS5710578.1"/>
    </source>
</evidence>
<sequence length="612" mass="68234">MYKHQRLQPRFQEKRLYTQRAIVGIGIIALMILVLLSRIAYLQITDHQKYAMLSERNQLRLVPIAPTRGLIFDRNGKLLARNVPAFHLAIIPEQVTDLDKTLDELSSLIPIDATQKEALLEKIDESPSHQRQYIKLKLTEEEVSAFAVNQYRFPGVSLQVDLIRDYPYGSLLAHVLGYVSEANKEELSKIDKKRYNGTYQLGKIGLEKFYENQLQGTPGIQQMETDVLGREVRALSTFPAIAGTDLHLSIDIDLQIAITHALADKRGAVIALDPRNGEILAMVSTPSFDPNHFVRGIDPTSYSALRDAPSRPLFNRAIQGQYPPASTIKPIVGLAGVATGKVDVNHKLFDPGFFQLGGQGRHYRDWLKHGHGWTDLEKSIRESCDIYYYTLADKLGIAQLSTWLSRVGLGKATGIDLPGEQKGIVPNSAWKKKALGTVWYPGETIITGIGQGYILATPLQLSVMASYIANRGDAFRPHFNKEAPLSKLPPLKLDNPNHWSTIIEPMRQVIAHPKGTAYRHFAGFTIPAAGKTGTAQVFGIKQNEKYEHDKVEHHLRDHSLFIGFAPVDEPKIAVAVILENQKASAVVARQVIEAYLMEPQPYVESTEILPAS</sequence>
<comment type="pathway">
    <text evidence="14">Cell wall biogenesis; peptidoglycan biosynthesis.</text>
</comment>
<dbReference type="InterPro" id="IPR005311">
    <property type="entry name" value="PBP_dimer"/>
</dbReference>
<evidence type="ECO:0000256" key="11">
    <source>
        <dbReference type="ARBA" id="ARBA00022989"/>
    </source>
</evidence>
<comment type="similarity">
    <text evidence="14">Belongs to the transpeptidase family. MrdA subfamily.</text>
</comment>
<evidence type="ECO:0000256" key="4">
    <source>
        <dbReference type="ARBA" id="ARBA00022519"/>
    </source>
</evidence>
<keyword evidence="5 14" id="KW-0121">Carboxypeptidase</keyword>
<feature type="binding site" evidence="14">
    <location>
        <position position="371"/>
    </location>
    <ligand>
        <name>Zn(2+)</name>
        <dbReference type="ChEBI" id="CHEBI:29105"/>
    </ligand>
</feature>
<dbReference type="EMBL" id="LKAJ01000003">
    <property type="protein sequence ID" value="KRG21729.1"/>
    <property type="molecule type" value="Genomic_DNA"/>
</dbReference>
<dbReference type="PANTHER" id="PTHR30627">
    <property type="entry name" value="PEPTIDOGLYCAN D,D-TRANSPEPTIDASE"/>
    <property type="match status" value="1"/>
</dbReference>
<reference evidence="17" key="1">
    <citation type="submission" date="2015-09" db="EMBL/GenBank/DDBJ databases">
        <title>Draft Genome Sequences of Two Novel Amoeba-resistant Intranuclear Bacteria, Candidatus Berkiella cookevillensis and Candidatus Berkiella aquae.</title>
        <authorList>
            <person name="Mehari Y.T."/>
            <person name="Arivett B.A."/>
            <person name="Farone A.L."/>
            <person name="Gunderson J.H."/>
            <person name="Farone M.B."/>
        </authorList>
    </citation>
    <scope>NUCLEOTIDE SEQUENCE [LARGE SCALE GENOMIC DNA]</scope>
    <source>
        <strain evidence="17">HT99</strain>
    </source>
</reference>
<dbReference type="GO" id="GO:0071555">
    <property type="term" value="P:cell wall organization"/>
    <property type="evidence" value="ECO:0007669"/>
    <property type="project" value="UniProtKB-KW"/>
</dbReference>
<evidence type="ECO:0000256" key="3">
    <source>
        <dbReference type="ARBA" id="ARBA00022475"/>
    </source>
</evidence>
<dbReference type="InterPro" id="IPR050515">
    <property type="entry name" value="Beta-lactam/transpept"/>
</dbReference>
<dbReference type="EMBL" id="LKAJ02000001">
    <property type="protein sequence ID" value="MCS5710578.1"/>
    <property type="molecule type" value="Genomic_DNA"/>
</dbReference>
<dbReference type="EC" id="3.4.16.4" evidence="14"/>
<keyword evidence="11 14" id="KW-1133">Transmembrane helix</keyword>
<dbReference type="InterPro" id="IPR036138">
    <property type="entry name" value="PBP_dimer_sf"/>
</dbReference>
<dbReference type="GO" id="GO:0008658">
    <property type="term" value="F:penicillin binding"/>
    <property type="evidence" value="ECO:0007669"/>
    <property type="project" value="UniProtKB-UniRule"/>
</dbReference>
<dbReference type="InterPro" id="IPR012338">
    <property type="entry name" value="Beta-lactam/transpept-like"/>
</dbReference>
<evidence type="ECO:0000259" key="16">
    <source>
        <dbReference type="Pfam" id="PF03717"/>
    </source>
</evidence>
<evidence type="ECO:0000256" key="13">
    <source>
        <dbReference type="ARBA" id="ARBA00023316"/>
    </source>
</evidence>
<keyword evidence="7 14" id="KW-0812">Transmembrane</keyword>
<evidence type="ECO:0000256" key="8">
    <source>
        <dbReference type="ARBA" id="ARBA00022801"/>
    </source>
</evidence>
<dbReference type="HAMAP" id="MF_02081">
    <property type="entry name" value="MrdA_transpept"/>
    <property type="match status" value="1"/>
</dbReference>
<keyword evidence="8 14" id="KW-0378">Hydrolase</keyword>
<dbReference type="NCBIfam" id="TIGR03423">
    <property type="entry name" value="pbp2_mrdA"/>
    <property type="match status" value="1"/>
</dbReference>
<feature type="domain" description="Penicillin-binding protein transpeptidase" evidence="15">
    <location>
        <begin position="267"/>
        <end position="590"/>
    </location>
</feature>
<reference evidence="18" key="3">
    <citation type="submission" date="2021-06" db="EMBL/GenBank/DDBJ databases">
        <title>Genomic Description and Analysis of Intracellular Bacteria, Candidatus Berkiella cookevillensis and Candidatus Berkiella aquae.</title>
        <authorList>
            <person name="Kidane D.T."/>
            <person name="Mehari Y.T."/>
            <person name="Rice F.C."/>
            <person name="Arivett B.A."/>
            <person name="Farone A.L."/>
            <person name="Berk S.G."/>
            <person name="Farone M.B."/>
        </authorList>
    </citation>
    <scope>NUCLEOTIDE SEQUENCE</scope>
    <source>
        <strain evidence="18">HT99</strain>
    </source>
</reference>
<dbReference type="GO" id="GO:0008360">
    <property type="term" value="P:regulation of cell shape"/>
    <property type="evidence" value="ECO:0007669"/>
    <property type="project" value="UniProtKB-KW"/>
</dbReference>
<feature type="transmembrane region" description="Helical" evidence="14">
    <location>
        <begin position="21"/>
        <end position="41"/>
    </location>
</feature>
<evidence type="ECO:0000259" key="15">
    <source>
        <dbReference type="Pfam" id="PF00905"/>
    </source>
</evidence>
<keyword evidence="14" id="KW-0862">Zinc</keyword>
<dbReference type="Proteomes" id="UP000051497">
    <property type="component" value="Unassembled WGS sequence"/>
</dbReference>
<feature type="binding site" evidence="14">
    <location>
        <position position="350"/>
    </location>
    <ligand>
        <name>Zn(2+)</name>
        <dbReference type="ChEBI" id="CHEBI:29105"/>
    </ligand>
</feature>
<dbReference type="Pfam" id="PF03717">
    <property type="entry name" value="PBP_dimer"/>
    <property type="match status" value="1"/>
</dbReference>
<gene>
    <name evidence="17" type="primary">spoVD</name>
    <name evidence="14 18" type="synonym">mrdA</name>
    <name evidence="18" type="ORF">HT99x_003990</name>
    <name evidence="17" type="ORF">HT99x_00920</name>
</gene>
<accession>A0A0Q9YYF2</accession>
<keyword evidence="4 14" id="KW-0997">Cell inner membrane</keyword>